<proteinExistence type="inferred from homology"/>
<dbReference type="CDD" id="cd08477">
    <property type="entry name" value="PBP2_CrgA_like_8"/>
    <property type="match status" value="1"/>
</dbReference>
<dbReference type="GO" id="GO:0006351">
    <property type="term" value="P:DNA-templated transcription"/>
    <property type="evidence" value="ECO:0007669"/>
    <property type="project" value="TreeGrafter"/>
</dbReference>
<evidence type="ECO:0000256" key="2">
    <source>
        <dbReference type="ARBA" id="ARBA00023015"/>
    </source>
</evidence>
<dbReference type="InterPro" id="IPR058163">
    <property type="entry name" value="LysR-type_TF_proteobact-type"/>
</dbReference>
<feature type="domain" description="HTH lysR-type" evidence="5">
    <location>
        <begin position="1"/>
        <end position="59"/>
    </location>
</feature>
<dbReference type="Proteomes" id="UP001139955">
    <property type="component" value="Unassembled WGS sequence"/>
</dbReference>
<dbReference type="Pfam" id="PF03466">
    <property type="entry name" value="LysR_substrate"/>
    <property type="match status" value="1"/>
</dbReference>
<dbReference type="Gene3D" id="1.10.10.10">
    <property type="entry name" value="Winged helix-like DNA-binding domain superfamily/Winged helix DNA-binding domain"/>
    <property type="match status" value="1"/>
</dbReference>
<dbReference type="Gene3D" id="3.40.190.290">
    <property type="match status" value="1"/>
</dbReference>
<accession>A0A9X3BCT3</accession>
<dbReference type="PANTHER" id="PTHR30537:SF30">
    <property type="entry name" value="TRANSCRIPTIONAL REGULATOR-RELATED"/>
    <property type="match status" value="1"/>
</dbReference>
<dbReference type="InterPro" id="IPR036390">
    <property type="entry name" value="WH_DNA-bd_sf"/>
</dbReference>
<dbReference type="InterPro" id="IPR000847">
    <property type="entry name" value="LysR_HTH_N"/>
</dbReference>
<dbReference type="PROSITE" id="PS50931">
    <property type="entry name" value="HTH_LYSR"/>
    <property type="match status" value="1"/>
</dbReference>
<dbReference type="EMBL" id="JAOSKY010000012">
    <property type="protein sequence ID" value="MCU7249935.1"/>
    <property type="molecule type" value="Genomic_DNA"/>
</dbReference>
<organism evidence="6 7">
    <name type="scientific">Pseudomonas koreensis</name>
    <dbReference type="NCBI Taxonomy" id="198620"/>
    <lineage>
        <taxon>Bacteria</taxon>
        <taxon>Pseudomonadati</taxon>
        <taxon>Pseudomonadota</taxon>
        <taxon>Gammaproteobacteria</taxon>
        <taxon>Pseudomonadales</taxon>
        <taxon>Pseudomonadaceae</taxon>
        <taxon>Pseudomonas</taxon>
    </lineage>
</organism>
<evidence type="ECO:0000259" key="5">
    <source>
        <dbReference type="PROSITE" id="PS50931"/>
    </source>
</evidence>
<name>A0A9X3BCT3_9PSED</name>
<dbReference type="GO" id="GO:0003700">
    <property type="term" value="F:DNA-binding transcription factor activity"/>
    <property type="evidence" value="ECO:0007669"/>
    <property type="project" value="InterPro"/>
</dbReference>
<reference evidence="6" key="2">
    <citation type="journal article" date="2023" name="mSystems">
        <title>Charting the Lipopeptidome of Nonpathogenic Pseudomonas.</title>
        <authorList>
            <person name="Cesa-Luna C."/>
            <person name="Geudens N."/>
            <person name="Girard L."/>
            <person name="De Roo V."/>
            <person name="Maklad H.R."/>
            <person name="Martins J.C."/>
            <person name="Hofte M."/>
            <person name="De Mot R."/>
        </authorList>
    </citation>
    <scope>NUCLEOTIDE SEQUENCE</scope>
    <source>
        <strain evidence="6">B1M3-32</strain>
    </source>
</reference>
<sequence>MDRLTLMATFVKAVELGSFSAVADELNLSPQLVGKQVKMLEQHLGVSLLNRTTRKQHLTDFGRTFYQRAKLILADMDAAEEMAAVTRGVPSGRLRINAPVTFGVSTLSPRLLEYMVRYPQVSVDLTLSNELVDLVDGGYDVVFRIGELADSGLKALPLMPYHMVLCAAPSYLARRPPITTPWDLQEHECLAFAYSDGRSHLRFDGPEGLIDVPIQSRLTINQGDPLLSGAVAGLGVVMLPLELVRDSLRSGTLVSLLPDYTVPVSPMSLLYAPDRRLTPKLRSFIDFAKAAFGRGASSARTS</sequence>
<keyword evidence="7" id="KW-1185">Reference proteome</keyword>
<protein>
    <submittedName>
        <fullName evidence="6">LysR family transcriptional regulator</fullName>
    </submittedName>
</protein>
<evidence type="ECO:0000313" key="6">
    <source>
        <dbReference type="EMBL" id="MCU7249935.1"/>
    </source>
</evidence>
<dbReference type="SUPFAM" id="SSF53850">
    <property type="entry name" value="Periplasmic binding protein-like II"/>
    <property type="match status" value="1"/>
</dbReference>
<dbReference type="RefSeq" id="WP_301622777.1">
    <property type="nucleotide sequence ID" value="NZ_JAOSKY010000012.1"/>
</dbReference>
<evidence type="ECO:0000256" key="3">
    <source>
        <dbReference type="ARBA" id="ARBA00023125"/>
    </source>
</evidence>
<dbReference type="GO" id="GO:0043565">
    <property type="term" value="F:sequence-specific DNA binding"/>
    <property type="evidence" value="ECO:0007669"/>
    <property type="project" value="TreeGrafter"/>
</dbReference>
<dbReference type="InterPro" id="IPR036388">
    <property type="entry name" value="WH-like_DNA-bd_sf"/>
</dbReference>
<dbReference type="FunFam" id="1.10.10.10:FF:000001">
    <property type="entry name" value="LysR family transcriptional regulator"/>
    <property type="match status" value="1"/>
</dbReference>
<dbReference type="InterPro" id="IPR005119">
    <property type="entry name" value="LysR_subst-bd"/>
</dbReference>
<evidence type="ECO:0000256" key="1">
    <source>
        <dbReference type="ARBA" id="ARBA00009437"/>
    </source>
</evidence>
<dbReference type="AlphaFoldDB" id="A0A9X3BCT3"/>
<dbReference type="PANTHER" id="PTHR30537">
    <property type="entry name" value="HTH-TYPE TRANSCRIPTIONAL REGULATOR"/>
    <property type="match status" value="1"/>
</dbReference>
<evidence type="ECO:0000256" key="4">
    <source>
        <dbReference type="ARBA" id="ARBA00023163"/>
    </source>
</evidence>
<dbReference type="Pfam" id="PF00126">
    <property type="entry name" value="HTH_1"/>
    <property type="match status" value="1"/>
</dbReference>
<comment type="caution">
    <text evidence="6">The sequence shown here is derived from an EMBL/GenBank/DDBJ whole genome shotgun (WGS) entry which is preliminary data.</text>
</comment>
<gene>
    <name evidence="6" type="ORF">OC940_19170</name>
</gene>
<keyword evidence="4" id="KW-0804">Transcription</keyword>
<dbReference type="SUPFAM" id="SSF46785">
    <property type="entry name" value="Winged helix' DNA-binding domain"/>
    <property type="match status" value="1"/>
</dbReference>
<comment type="similarity">
    <text evidence="1">Belongs to the LysR transcriptional regulatory family.</text>
</comment>
<keyword evidence="2" id="KW-0805">Transcription regulation</keyword>
<evidence type="ECO:0000313" key="7">
    <source>
        <dbReference type="Proteomes" id="UP001139955"/>
    </source>
</evidence>
<keyword evidence="3" id="KW-0238">DNA-binding</keyword>
<reference evidence="6" key="1">
    <citation type="submission" date="2022-09" db="EMBL/GenBank/DDBJ databases">
        <authorList>
            <person name="Cesa-Luna C."/>
            <person name="Girard L."/>
            <person name="Lood C."/>
            <person name="Hofte M."/>
            <person name="De Mot R."/>
        </authorList>
    </citation>
    <scope>NUCLEOTIDE SEQUENCE</scope>
    <source>
        <strain evidence="6">B1M3-32</strain>
    </source>
</reference>